<protein>
    <submittedName>
        <fullName evidence="1">NADH-plastoquinone oxidoreductase subunit K</fullName>
    </submittedName>
</protein>
<accession>A0A8K1JB58</accession>
<organism evidence="1">
    <name type="scientific">Dendrobium ochreatum</name>
    <dbReference type="NCBI Taxonomy" id="859515"/>
    <lineage>
        <taxon>Eukaryota</taxon>
        <taxon>Viridiplantae</taxon>
        <taxon>Streptophyta</taxon>
        <taxon>Embryophyta</taxon>
        <taxon>Tracheophyta</taxon>
        <taxon>Spermatophyta</taxon>
        <taxon>Magnoliopsida</taxon>
        <taxon>Liliopsida</taxon>
        <taxon>Asparagales</taxon>
        <taxon>Orchidaceae</taxon>
        <taxon>Epidendroideae</taxon>
        <taxon>Malaxideae</taxon>
        <taxon>Dendrobiinae</taxon>
        <taxon>Dendrobium</taxon>
    </lineage>
</organism>
<evidence type="ECO:0000313" key="1">
    <source>
        <dbReference type="EMBL" id="UCS08725.1"/>
    </source>
</evidence>
<geneLocation type="chloroplast" evidence="1"/>
<keyword evidence="1" id="KW-0150">Chloroplast</keyword>
<dbReference type="AlphaFoldDB" id="A0A8K1JB58"/>
<sequence length="28" mass="3182">MDLGPILLLILSLFRSPLTNHFLAEQQT</sequence>
<proteinExistence type="predicted"/>
<keyword evidence="1" id="KW-0934">Plastid</keyword>
<dbReference type="EMBL" id="MW665324">
    <property type="protein sequence ID" value="UCS08725.1"/>
    <property type="molecule type" value="Genomic_DNA"/>
</dbReference>
<name>A0A8K1JB58_9ASPA</name>
<gene>
    <name evidence="1" type="primary">ndhK</name>
</gene>
<reference evidence="1" key="1">
    <citation type="submission" date="2021-02" db="EMBL/GenBank/DDBJ databases">
        <title>Characteristics of the complete chloroplast genome of Dendrobium ochreatum and its comparative analysis.</title>
        <authorList>
            <person name="Du Z."/>
            <person name="Yang X."/>
            <person name="Chen Z."/>
        </authorList>
    </citation>
    <scope>NUCLEOTIDE SEQUENCE</scope>
    <source>
        <tissue evidence="1">Leaf</tissue>
    </source>
</reference>